<sequence length="177" mass="21107">MKSPRRQIDGLGLSSVKILYCTFVRSHLEYASEIWNPCYLKYIDRIERIQKRFIKYLCFHQRIPYKSENYLDLCRKYHLLPLNIRRKVSDCVFILKTLNSTINSPDILSKFYLNVPCKSKRFYPPLRVPLASSNYRQNSFVLRASRSFNEMCKQHDIDPFLTSVSSARRCLTLNFFK</sequence>
<evidence type="ECO:0000313" key="1">
    <source>
        <dbReference type="EMBL" id="KAJ8709389.1"/>
    </source>
</evidence>
<dbReference type="AlphaFoldDB" id="A0AAD8DME0"/>
<protein>
    <submittedName>
        <fullName evidence="1">Uncharacterized protein</fullName>
    </submittedName>
</protein>
<keyword evidence="2" id="KW-1185">Reference proteome</keyword>
<accession>A0AAD8DME0</accession>
<gene>
    <name evidence="1" type="ORF">PYW07_009215</name>
</gene>
<proteinExistence type="predicted"/>
<dbReference type="Proteomes" id="UP001231518">
    <property type="component" value="Chromosome 22"/>
</dbReference>
<organism evidence="1 2">
    <name type="scientific">Mythimna separata</name>
    <name type="common">Oriental armyworm</name>
    <name type="synonym">Pseudaletia separata</name>
    <dbReference type="NCBI Taxonomy" id="271217"/>
    <lineage>
        <taxon>Eukaryota</taxon>
        <taxon>Metazoa</taxon>
        <taxon>Ecdysozoa</taxon>
        <taxon>Arthropoda</taxon>
        <taxon>Hexapoda</taxon>
        <taxon>Insecta</taxon>
        <taxon>Pterygota</taxon>
        <taxon>Neoptera</taxon>
        <taxon>Endopterygota</taxon>
        <taxon>Lepidoptera</taxon>
        <taxon>Glossata</taxon>
        <taxon>Ditrysia</taxon>
        <taxon>Noctuoidea</taxon>
        <taxon>Noctuidae</taxon>
        <taxon>Noctuinae</taxon>
        <taxon>Hadenini</taxon>
        <taxon>Mythimna</taxon>
    </lineage>
</organism>
<comment type="caution">
    <text evidence="1">The sequence shown here is derived from an EMBL/GenBank/DDBJ whole genome shotgun (WGS) entry which is preliminary data.</text>
</comment>
<name>A0AAD8DME0_MYTSE</name>
<evidence type="ECO:0000313" key="2">
    <source>
        <dbReference type="Proteomes" id="UP001231518"/>
    </source>
</evidence>
<reference evidence="1" key="1">
    <citation type="submission" date="2023-03" db="EMBL/GenBank/DDBJ databases">
        <title>Chromosome-level genomes of two armyworms, Mythimna separata and Mythimna loreyi, provide insights into the biosynthesis and reception of sex pheromones.</title>
        <authorList>
            <person name="Zhao H."/>
        </authorList>
    </citation>
    <scope>NUCLEOTIDE SEQUENCE</scope>
    <source>
        <strain evidence="1">BeijingLab</strain>
        <tissue evidence="1">Pupa</tissue>
    </source>
</reference>
<dbReference type="EMBL" id="JARGEI010000024">
    <property type="protein sequence ID" value="KAJ8709389.1"/>
    <property type="molecule type" value="Genomic_DNA"/>
</dbReference>